<evidence type="ECO:0000256" key="1">
    <source>
        <dbReference type="SAM" id="Phobius"/>
    </source>
</evidence>
<dbReference type="EMBL" id="CP002390">
    <property type="protein sequence ID" value="EFE28406.1"/>
    <property type="molecule type" value="Genomic_DNA"/>
</dbReference>
<dbReference type="AlphaFoldDB" id="D6GRW5"/>
<keyword evidence="1" id="KW-0812">Transmembrane</keyword>
<feature type="transmembrane region" description="Helical" evidence="1">
    <location>
        <begin position="7"/>
        <end position="32"/>
    </location>
</feature>
<name>D6GRW5_FILAD</name>
<dbReference type="STRING" id="546269.HMPREF0389_00321"/>
<accession>D6GRW5</accession>
<evidence type="ECO:0000313" key="3">
    <source>
        <dbReference type="Proteomes" id="UP000007468"/>
    </source>
</evidence>
<keyword evidence="3" id="KW-1185">Reference proteome</keyword>
<dbReference type="KEGG" id="faa:HMPREF0389_00321"/>
<proteinExistence type="predicted"/>
<organism evidence="2 3">
    <name type="scientific">Filifactor alocis (strain ATCC 35896 / CCUG 47790 / D40 B5)</name>
    <name type="common">Fusobacterium alocis</name>
    <dbReference type="NCBI Taxonomy" id="546269"/>
    <lineage>
        <taxon>Bacteria</taxon>
        <taxon>Bacillati</taxon>
        <taxon>Bacillota</taxon>
        <taxon>Clostridia</taxon>
        <taxon>Peptostreptococcales</taxon>
        <taxon>Filifactoraceae</taxon>
        <taxon>Filifactor</taxon>
    </lineage>
</organism>
<gene>
    <name evidence="2" type="ordered locus">HMPREF0389_00321</name>
</gene>
<reference evidence="3" key="1">
    <citation type="submission" date="2010-12" db="EMBL/GenBank/DDBJ databases">
        <title>The genome sequence of Filifactor alocis strain ATCC 35896.</title>
        <authorList>
            <consortium name="The Broad Institute Genome Sequencing Platform"/>
            <person name="Ward D."/>
            <person name="Earl A."/>
            <person name="Feldgarden M."/>
            <person name="Young S.K."/>
            <person name="Gargeya S."/>
            <person name="Zeng Q."/>
            <person name="Alvarado L."/>
            <person name="Berlin A."/>
            <person name="Bochicchio J."/>
            <person name="Chapman S.B."/>
            <person name="Chen Z."/>
            <person name="Freedman E."/>
            <person name="Gellesch M."/>
            <person name="Goldberg J."/>
            <person name="Griggs A."/>
            <person name="Gujja S."/>
            <person name="Heilman E."/>
            <person name="Heiman D."/>
            <person name="Howarth C."/>
            <person name="Mehta T."/>
            <person name="Neiman D."/>
            <person name="Pearson M."/>
            <person name="Roberts A."/>
            <person name="Saif S."/>
            <person name="Shea T."/>
            <person name="Shenoy N."/>
            <person name="Sisk P."/>
            <person name="Stolte C."/>
            <person name="Sykes S."/>
            <person name="White J."/>
            <person name="Yandava C."/>
            <person name="Izard J."/>
            <person name="Blanton J.M."/>
            <person name="Baranova O.V."/>
            <person name="Tanner A.C."/>
            <person name="Dewhirst F.E."/>
            <person name="Haas B."/>
            <person name="Nusbaum C."/>
            <person name="Birren B."/>
        </authorList>
    </citation>
    <scope>NUCLEOTIDE SEQUENCE [LARGE SCALE GENOMIC DNA]</scope>
    <source>
        <strain evidence="3">ATCC 35896 / CCUG 47790 / D40 B5</strain>
    </source>
</reference>
<evidence type="ECO:0000313" key="2">
    <source>
        <dbReference type="EMBL" id="EFE28406.1"/>
    </source>
</evidence>
<sequence>MRIRKGSILISTIMIMTTIVVSVSLITASITLKRRFVNLDSFRVQKDLDQRSIQVLLCSYTKCVVDEQWRHMADTCYERVGSMQNSSEEDVINDMEYRFYNSTYYTKGMFDTKDWKEALHLSRLYVELYKVKKVEYVDSAGDSKNVMCFLYRGNGRRLESTFYFFGMVNVECPDIKLEKDKSVSKQVDWDSFIKNGGVNFIKKE</sequence>
<dbReference type="RefSeq" id="WP_014261986.1">
    <property type="nucleotide sequence ID" value="NC_016630.1"/>
</dbReference>
<keyword evidence="1" id="KW-0472">Membrane</keyword>
<keyword evidence="1" id="KW-1133">Transmembrane helix</keyword>
<dbReference type="Proteomes" id="UP000007468">
    <property type="component" value="Chromosome"/>
</dbReference>
<protein>
    <submittedName>
        <fullName evidence="2">Uncharacterized protein</fullName>
    </submittedName>
</protein>